<evidence type="ECO:0000256" key="2">
    <source>
        <dbReference type="ARBA" id="ARBA00022448"/>
    </source>
</evidence>
<dbReference type="InterPro" id="IPR000515">
    <property type="entry name" value="MetI-like"/>
</dbReference>
<dbReference type="PANTHER" id="PTHR43744:SF9">
    <property type="entry name" value="POLYGALACTURONAN_RHAMNOGALACTURONAN TRANSPORT SYSTEM PERMEASE PROTEIN YTCP"/>
    <property type="match status" value="1"/>
</dbReference>
<feature type="transmembrane region" description="Helical" evidence="7">
    <location>
        <begin position="84"/>
        <end position="103"/>
    </location>
</feature>
<feature type="transmembrane region" description="Helical" evidence="7">
    <location>
        <begin position="147"/>
        <end position="168"/>
    </location>
</feature>
<evidence type="ECO:0000313" key="10">
    <source>
        <dbReference type="Proteomes" id="UP000886884"/>
    </source>
</evidence>
<evidence type="ECO:0000313" key="9">
    <source>
        <dbReference type="EMBL" id="HIV28202.1"/>
    </source>
</evidence>
<evidence type="ECO:0000256" key="1">
    <source>
        <dbReference type="ARBA" id="ARBA00004651"/>
    </source>
</evidence>
<keyword evidence="3" id="KW-1003">Cell membrane</keyword>
<dbReference type="EMBL" id="DVOT01000170">
    <property type="protein sequence ID" value="HIV28202.1"/>
    <property type="molecule type" value="Genomic_DNA"/>
</dbReference>
<reference evidence="9" key="2">
    <citation type="journal article" date="2021" name="PeerJ">
        <title>Extensive microbial diversity within the chicken gut microbiome revealed by metagenomics and culture.</title>
        <authorList>
            <person name="Gilroy R."/>
            <person name="Ravi A."/>
            <person name="Getino M."/>
            <person name="Pursley I."/>
            <person name="Horton D.L."/>
            <person name="Alikhan N.F."/>
            <person name="Baker D."/>
            <person name="Gharbi K."/>
            <person name="Hall N."/>
            <person name="Watson M."/>
            <person name="Adriaenssens E.M."/>
            <person name="Foster-Nyarko E."/>
            <person name="Jarju S."/>
            <person name="Secka A."/>
            <person name="Antonio M."/>
            <person name="Oren A."/>
            <person name="Chaudhuri R.R."/>
            <person name="La Ragione R."/>
            <person name="Hildebrand F."/>
            <person name="Pallen M.J."/>
        </authorList>
    </citation>
    <scope>NUCLEOTIDE SEQUENCE</scope>
    <source>
        <strain evidence="9">CHK183-6373</strain>
    </source>
</reference>
<comment type="caution">
    <text evidence="9">The sequence shown here is derived from an EMBL/GenBank/DDBJ whole genome shotgun (WGS) entry which is preliminary data.</text>
</comment>
<accession>A0A9D1P8V4</accession>
<keyword evidence="5 7" id="KW-1133">Transmembrane helix</keyword>
<gene>
    <name evidence="9" type="ORF">IAA64_09535</name>
</gene>
<evidence type="ECO:0000256" key="3">
    <source>
        <dbReference type="ARBA" id="ARBA00022475"/>
    </source>
</evidence>
<keyword evidence="6 7" id="KW-0472">Membrane</keyword>
<feature type="domain" description="ABC transmembrane type-1" evidence="8">
    <location>
        <begin position="80"/>
        <end position="292"/>
    </location>
</feature>
<feature type="transmembrane region" description="Helical" evidence="7">
    <location>
        <begin position="189"/>
        <end position="211"/>
    </location>
</feature>
<dbReference type="Gene3D" id="1.10.3720.10">
    <property type="entry name" value="MetI-like"/>
    <property type="match status" value="1"/>
</dbReference>
<keyword evidence="2" id="KW-0813">Transport</keyword>
<dbReference type="InterPro" id="IPR035906">
    <property type="entry name" value="MetI-like_sf"/>
</dbReference>
<evidence type="ECO:0000259" key="8">
    <source>
        <dbReference type="PROSITE" id="PS50928"/>
    </source>
</evidence>
<dbReference type="AlphaFoldDB" id="A0A9D1P8V4"/>
<dbReference type="PANTHER" id="PTHR43744">
    <property type="entry name" value="ABC TRANSPORTER PERMEASE PROTEIN MG189-RELATED-RELATED"/>
    <property type="match status" value="1"/>
</dbReference>
<evidence type="ECO:0000256" key="7">
    <source>
        <dbReference type="SAM" id="Phobius"/>
    </source>
</evidence>
<dbReference type="PROSITE" id="PS50928">
    <property type="entry name" value="ABC_TM1"/>
    <property type="match status" value="1"/>
</dbReference>
<feature type="transmembrane region" description="Helical" evidence="7">
    <location>
        <begin position="21"/>
        <end position="44"/>
    </location>
</feature>
<dbReference type="CDD" id="cd06261">
    <property type="entry name" value="TM_PBP2"/>
    <property type="match status" value="1"/>
</dbReference>
<feature type="transmembrane region" description="Helical" evidence="7">
    <location>
        <begin position="115"/>
        <end position="135"/>
    </location>
</feature>
<evidence type="ECO:0000256" key="6">
    <source>
        <dbReference type="ARBA" id="ARBA00023136"/>
    </source>
</evidence>
<dbReference type="GO" id="GO:0055085">
    <property type="term" value="P:transmembrane transport"/>
    <property type="evidence" value="ECO:0007669"/>
    <property type="project" value="InterPro"/>
</dbReference>
<evidence type="ECO:0000256" key="5">
    <source>
        <dbReference type="ARBA" id="ARBA00022989"/>
    </source>
</evidence>
<keyword evidence="4 7" id="KW-0812">Transmembrane</keyword>
<protein>
    <submittedName>
        <fullName evidence="9">Carbohydrate ABC transporter permease</fullName>
    </submittedName>
</protein>
<proteinExistence type="predicted"/>
<dbReference type="GO" id="GO:0005886">
    <property type="term" value="C:plasma membrane"/>
    <property type="evidence" value="ECO:0007669"/>
    <property type="project" value="UniProtKB-SubCell"/>
</dbReference>
<dbReference type="SUPFAM" id="SSF161098">
    <property type="entry name" value="MetI-like"/>
    <property type="match status" value="1"/>
</dbReference>
<dbReference type="Proteomes" id="UP000886884">
    <property type="component" value="Unassembled WGS sequence"/>
</dbReference>
<sequence>MKTRKVCRPAGLDDKVINISATVLAAIVLMVTLYPLIFVISASFSNPDEIAAGNIVLFPRGWTLDGYALVFEDESIWTGYRNTIFYTIFGTALNMLFTLPCAYALSRRDLKGRTLIMKLFTFTMFFSGGMIPTYFAMKSFGFLNTVWAMLFPGLVSVSNLIIARTYFASSIPWDLQEAALMDGCSNTRLLVNVVLPLSGPILAVLTLYYMVGHWNQYFNALIYLTKEELFPLQLFLRNILIVDQSAEMLSSDPEALNDFVYRLRLKQSMQYGLVVVSTLPMLILYPFMQKFFTKGVMLGAIKG</sequence>
<evidence type="ECO:0000256" key="4">
    <source>
        <dbReference type="ARBA" id="ARBA00022692"/>
    </source>
</evidence>
<comment type="subcellular location">
    <subcellularLocation>
        <location evidence="1">Cell membrane</location>
        <topology evidence="1">Multi-pass membrane protein</topology>
    </subcellularLocation>
</comment>
<name>A0A9D1P8V4_9FIRM</name>
<feature type="transmembrane region" description="Helical" evidence="7">
    <location>
        <begin position="269"/>
        <end position="288"/>
    </location>
</feature>
<reference evidence="9" key="1">
    <citation type="submission" date="2020-10" db="EMBL/GenBank/DDBJ databases">
        <authorList>
            <person name="Gilroy R."/>
        </authorList>
    </citation>
    <scope>NUCLEOTIDE SEQUENCE</scope>
    <source>
        <strain evidence="9">CHK183-6373</strain>
    </source>
</reference>
<organism evidence="9 10">
    <name type="scientific">Candidatus Ornithocaccomicrobium faecavium</name>
    <dbReference type="NCBI Taxonomy" id="2840890"/>
    <lineage>
        <taxon>Bacteria</taxon>
        <taxon>Bacillati</taxon>
        <taxon>Bacillota</taxon>
        <taxon>Clostridia</taxon>
        <taxon>Candidatus Ornithocaccomicrobium</taxon>
    </lineage>
</organism>